<reference evidence="5" key="2">
    <citation type="submission" date="2020-05" db="EMBL/GenBank/DDBJ databases">
        <authorList>
            <person name="Kim H.-S."/>
            <person name="Proctor R.H."/>
            <person name="Brown D.W."/>
        </authorList>
    </citation>
    <scope>NUCLEOTIDE SEQUENCE</scope>
    <source>
        <strain evidence="5">NRRL 20472</strain>
    </source>
</reference>
<evidence type="ECO:0000256" key="1">
    <source>
        <dbReference type="ARBA" id="ARBA00006432"/>
    </source>
</evidence>
<dbReference type="OrthoDB" id="6509636at2759"/>
<sequence>MIFSSRYEIDIPEADLLTYLFDAEDPTRKIDKPELQATVKKLAAGLHNALNIRDDDVILMFSENSILYPVVMLGTICAGGVFTGANPGYTCSELIHQLTVSGAKCIFTDSQRLETAMQAAKAVGLPLSSLVLVDSRYPDTRNGVVSFQSLLVYGTYSWQTISDTQVLADKPAVLNFSSGTTGLPKACVITHRNLVANSEQSLHLDRAARKRKNDPSYAANDVHCAFLPFYHAMGVITYCVMNVKRCCTTVVMPRFDLKSLLHSIQFFRVTYLLLAPPVVSMLVNSPLTSQFDLSSVKFLICGAAPLPRDLEHRLEALFVKGDARSRQGWGMSEATMAVTLFGPDEFDPSHESVGYLVPNMQLKIVNEDGQVLDYDEEGEAIIRGPNVFKGYYKNLTATKESFTEDGWLKTGDIVKISKTGLELIKVKGFQVAPSELEGNLLTHEGVQDCAVIRVLRDGREHPQAHIVRRKPDVTAESILAFMDKRLSAHKRITGGIVFTDVIPKSRSGKILRRLLSDNRTSKDPRSRL</sequence>
<comment type="caution">
    <text evidence="5">The sequence shown here is derived from an EMBL/GenBank/DDBJ whole genome shotgun (WGS) entry which is preliminary data.</text>
</comment>
<dbReference type="GO" id="GO:0016405">
    <property type="term" value="F:CoA-ligase activity"/>
    <property type="evidence" value="ECO:0007669"/>
    <property type="project" value="TreeGrafter"/>
</dbReference>
<dbReference type="PANTHER" id="PTHR24096">
    <property type="entry name" value="LONG-CHAIN-FATTY-ACID--COA LIGASE"/>
    <property type="match status" value="1"/>
</dbReference>
<dbReference type="Proteomes" id="UP000622797">
    <property type="component" value="Unassembled WGS sequence"/>
</dbReference>
<name>A0A8H4WYW9_9HYPO</name>
<dbReference type="AlphaFoldDB" id="A0A8H4WYW9"/>
<dbReference type="InterPro" id="IPR025110">
    <property type="entry name" value="AMP-bd_C"/>
</dbReference>
<dbReference type="PANTHER" id="PTHR24096:SF149">
    <property type="entry name" value="AMP-BINDING DOMAIN-CONTAINING PROTEIN-RELATED"/>
    <property type="match status" value="1"/>
</dbReference>
<proteinExistence type="inferred from homology"/>
<feature type="domain" description="AMP-dependent synthetase/ligase" evidence="3">
    <location>
        <begin position="34"/>
        <end position="392"/>
    </location>
</feature>
<evidence type="ECO:0000256" key="2">
    <source>
        <dbReference type="ARBA" id="ARBA00022598"/>
    </source>
</evidence>
<evidence type="ECO:0000259" key="3">
    <source>
        <dbReference type="Pfam" id="PF00501"/>
    </source>
</evidence>
<dbReference type="SUPFAM" id="SSF56801">
    <property type="entry name" value="Acetyl-CoA synthetase-like"/>
    <property type="match status" value="1"/>
</dbReference>
<reference evidence="5" key="1">
    <citation type="journal article" date="2020" name="BMC Genomics">
        <title>Correction to: Identification and distribution of gene clusters required for synthesis of sphingolipid metabolism inhibitors in diverse species of the filamentous fungus Fusarium.</title>
        <authorList>
            <person name="Kim H.S."/>
            <person name="Lohmar J.M."/>
            <person name="Busman M."/>
            <person name="Brown D.W."/>
            <person name="Naumann T.A."/>
            <person name="Divon H.H."/>
            <person name="Lysoe E."/>
            <person name="Uhlig S."/>
            <person name="Proctor R.H."/>
        </authorList>
    </citation>
    <scope>NUCLEOTIDE SEQUENCE</scope>
    <source>
        <strain evidence="5">NRRL 20472</strain>
    </source>
</reference>
<keyword evidence="2" id="KW-0436">Ligase</keyword>
<dbReference type="Pfam" id="PF13193">
    <property type="entry name" value="AMP-binding_C"/>
    <property type="match status" value="1"/>
</dbReference>
<feature type="domain" description="AMP-binding enzyme C-terminal" evidence="4">
    <location>
        <begin position="435"/>
        <end position="509"/>
    </location>
</feature>
<accession>A0A8H4WYW9</accession>
<dbReference type="InterPro" id="IPR000873">
    <property type="entry name" value="AMP-dep_synth/lig_dom"/>
</dbReference>
<evidence type="ECO:0008006" key="7">
    <source>
        <dbReference type="Google" id="ProtNLM"/>
    </source>
</evidence>
<dbReference type="Gene3D" id="3.40.50.12780">
    <property type="entry name" value="N-terminal domain of ligase-like"/>
    <property type="match status" value="1"/>
</dbReference>
<evidence type="ECO:0000313" key="6">
    <source>
        <dbReference type="Proteomes" id="UP000622797"/>
    </source>
</evidence>
<gene>
    <name evidence="5" type="ORF">FSARC_12002</name>
</gene>
<dbReference type="EMBL" id="JABEXW010000799">
    <property type="protein sequence ID" value="KAF4954826.1"/>
    <property type="molecule type" value="Genomic_DNA"/>
</dbReference>
<dbReference type="PROSITE" id="PS00455">
    <property type="entry name" value="AMP_BINDING"/>
    <property type="match status" value="1"/>
</dbReference>
<protein>
    <recommendedName>
        <fullName evidence="7">4-coumarate--CoA ligase</fullName>
    </recommendedName>
</protein>
<dbReference type="InterPro" id="IPR042099">
    <property type="entry name" value="ANL_N_sf"/>
</dbReference>
<dbReference type="Gene3D" id="3.30.300.30">
    <property type="match status" value="1"/>
</dbReference>
<keyword evidence="6" id="KW-1185">Reference proteome</keyword>
<comment type="similarity">
    <text evidence="1">Belongs to the ATP-dependent AMP-binding enzyme family.</text>
</comment>
<dbReference type="InterPro" id="IPR020845">
    <property type="entry name" value="AMP-binding_CS"/>
</dbReference>
<evidence type="ECO:0000313" key="5">
    <source>
        <dbReference type="EMBL" id="KAF4954826.1"/>
    </source>
</evidence>
<organism evidence="5 6">
    <name type="scientific">Fusarium sarcochroum</name>
    <dbReference type="NCBI Taxonomy" id="1208366"/>
    <lineage>
        <taxon>Eukaryota</taxon>
        <taxon>Fungi</taxon>
        <taxon>Dikarya</taxon>
        <taxon>Ascomycota</taxon>
        <taxon>Pezizomycotina</taxon>
        <taxon>Sordariomycetes</taxon>
        <taxon>Hypocreomycetidae</taxon>
        <taxon>Hypocreales</taxon>
        <taxon>Nectriaceae</taxon>
        <taxon>Fusarium</taxon>
        <taxon>Fusarium lateritium species complex</taxon>
    </lineage>
</organism>
<evidence type="ECO:0000259" key="4">
    <source>
        <dbReference type="Pfam" id="PF13193"/>
    </source>
</evidence>
<dbReference type="Pfam" id="PF00501">
    <property type="entry name" value="AMP-binding"/>
    <property type="match status" value="1"/>
</dbReference>
<dbReference type="InterPro" id="IPR045851">
    <property type="entry name" value="AMP-bd_C_sf"/>
</dbReference>